<dbReference type="PROSITE" id="PS00211">
    <property type="entry name" value="ABC_TRANSPORTER_1"/>
    <property type="match status" value="2"/>
</dbReference>
<feature type="transmembrane region" description="Helical" evidence="10">
    <location>
        <begin position="700"/>
        <end position="727"/>
    </location>
</feature>
<keyword evidence="3" id="KW-0813">Transport</keyword>
<dbReference type="InterPro" id="IPR036640">
    <property type="entry name" value="ABC1_TM_sf"/>
</dbReference>
<dbReference type="InterPro" id="IPR003439">
    <property type="entry name" value="ABC_transporter-like_ATP-bd"/>
</dbReference>
<name>A0AAD5QF83_PYTIN</name>
<dbReference type="InterPro" id="IPR003593">
    <property type="entry name" value="AAA+_ATPase"/>
</dbReference>
<feature type="transmembrane region" description="Helical" evidence="10">
    <location>
        <begin position="63"/>
        <end position="90"/>
    </location>
</feature>
<evidence type="ECO:0000313" key="13">
    <source>
        <dbReference type="EMBL" id="KAJ0409584.1"/>
    </source>
</evidence>
<dbReference type="CDD" id="cd03249">
    <property type="entry name" value="ABC_MTABC3_MDL1_MDL2"/>
    <property type="match status" value="2"/>
</dbReference>
<evidence type="ECO:0000256" key="6">
    <source>
        <dbReference type="ARBA" id="ARBA00022840"/>
    </source>
</evidence>
<evidence type="ECO:0000259" key="12">
    <source>
        <dbReference type="PROSITE" id="PS50929"/>
    </source>
</evidence>
<feature type="transmembrane region" description="Helical" evidence="10">
    <location>
        <begin position="110"/>
        <end position="130"/>
    </location>
</feature>
<feature type="region of interest" description="Disordered" evidence="9">
    <location>
        <begin position="1"/>
        <end position="43"/>
    </location>
</feature>
<keyword evidence="5" id="KW-0547">Nucleotide-binding</keyword>
<dbReference type="FunFam" id="3.40.50.300:FF:000251">
    <property type="entry name" value="ABC transporter B family member 19"/>
    <property type="match status" value="1"/>
</dbReference>
<dbReference type="SMART" id="SM00382">
    <property type="entry name" value="AAA"/>
    <property type="match status" value="2"/>
</dbReference>
<dbReference type="Gene3D" id="1.20.1560.10">
    <property type="entry name" value="ABC transporter type 1, transmembrane domain"/>
    <property type="match status" value="1"/>
</dbReference>
<dbReference type="Pfam" id="PF00664">
    <property type="entry name" value="ABC_membrane"/>
    <property type="match status" value="2"/>
</dbReference>
<keyword evidence="6" id="KW-0067">ATP-binding</keyword>
<dbReference type="GO" id="GO:0015421">
    <property type="term" value="F:ABC-type oligopeptide transporter activity"/>
    <property type="evidence" value="ECO:0007669"/>
    <property type="project" value="TreeGrafter"/>
</dbReference>
<dbReference type="PANTHER" id="PTHR43394">
    <property type="entry name" value="ATP-DEPENDENT PERMEASE MDL1, MITOCHONDRIAL"/>
    <property type="match status" value="1"/>
</dbReference>
<feature type="transmembrane region" description="Helical" evidence="10">
    <location>
        <begin position="857"/>
        <end position="875"/>
    </location>
</feature>
<dbReference type="SUPFAM" id="SSF52540">
    <property type="entry name" value="P-loop containing nucleoside triphosphate hydrolases"/>
    <property type="match status" value="2"/>
</dbReference>
<keyword evidence="14" id="KW-1185">Reference proteome</keyword>
<dbReference type="FunFam" id="3.40.50.300:FF:000205">
    <property type="entry name" value="ABC transporter B family member 4"/>
    <property type="match status" value="1"/>
</dbReference>
<feature type="domain" description="ABC transmembrane type-1" evidence="12">
    <location>
        <begin position="66"/>
        <end position="349"/>
    </location>
</feature>
<keyword evidence="4 10" id="KW-0812">Transmembrane</keyword>
<feature type="domain" description="ABC transmembrane type-1" evidence="12">
    <location>
        <begin position="703"/>
        <end position="1000"/>
    </location>
</feature>
<dbReference type="CDD" id="cd18577">
    <property type="entry name" value="ABC_6TM_Pgp_ABCB1_D1_like"/>
    <property type="match status" value="1"/>
</dbReference>
<dbReference type="FunFam" id="1.20.1560.10:FF:000302">
    <property type="entry name" value="Uncharacterized protein"/>
    <property type="match status" value="1"/>
</dbReference>
<evidence type="ECO:0000256" key="7">
    <source>
        <dbReference type="ARBA" id="ARBA00022989"/>
    </source>
</evidence>
<dbReference type="Proteomes" id="UP001209570">
    <property type="component" value="Unassembled WGS sequence"/>
</dbReference>
<evidence type="ECO:0000256" key="5">
    <source>
        <dbReference type="ARBA" id="ARBA00022741"/>
    </source>
</evidence>
<protein>
    <recommendedName>
        <fullName evidence="15">Multidrug resistance protein ABC superfamily</fullName>
    </recommendedName>
</protein>
<comment type="subcellular location">
    <subcellularLocation>
        <location evidence="1">Membrane</location>
        <topology evidence="1">Multi-pass membrane protein</topology>
    </subcellularLocation>
</comment>
<dbReference type="InterPro" id="IPR017871">
    <property type="entry name" value="ABC_transporter-like_CS"/>
</dbReference>
<feature type="transmembrane region" description="Helical" evidence="10">
    <location>
        <begin position="182"/>
        <end position="200"/>
    </location>
</feature>
<keyword evidence="7 10" id="KW-1133">Transmembrane helix</keyword>
<comment type="similarity">
    <text evidence="2">Belongs to the ABC transporter superfamily. ABCB family. Multidrug resistance exporter (TC 3.A.1.201) subfamily.</text>
</comment>
<feature type="domain" description="ABC transporter" evidence="11">
    <location>
        <begin position="1042"/>
        <end position="1287"/>
    </location>
</feature>
<dbReference type="CDD" id="cd18578">
    <property type="entry name" value="ABC_6TM_Pgp_ABCB1_D2_like"/>
    <property type="match status" value="1"/>
</dbReference>
<evidence type="ECO:0000259" key="11">
    <source>
        <dbReference type="PROSITE" id="PS50893"/>
    </source>
</evidence>
<gene>
    <name evidence="13" type="ORF">P43SY_008456</name>
</gene>
<organism evidence="13 14">
    <name type="scientific">Pythium insidiosum</name>
    <name type="common">Pythiosis disease agent</name>
    <dbReference type="NCBI Taxonomy" id="114742"/>
    <lineage>
        <taxon>Eukaryota</taxon>
        <taxon>Sar</taxon>
        <taxon>Stramenopiles</taxon>
        <taxon>Oomycota</taxon>
        <taxon>Peronosporomycetes</taxon>
        <taxon>Pythiales</taxon>
        <taxon>Pythiaceae</taxon>
        <taxon>Pythium</taxon>
    </lineage>
</organism>
<dbReference type="GO" id="GO:0005743">
    <property type="term" value="C:mitochondrial inner membrane"/>
    <property type="evidence" value="ECO:0007669"/>
    <property type="project" value="TreeGrafter"/>
</dbReference>
<accession>A0AAD5QF83</accession>
<dbReference type="EMBL" id="JAKCXM010000003">
    <property type="protein sequence ID" value="KAJ0409584.1"/>
    <property type="molecule type" value="Genomic_DNA"/>
</dbReference>
<dbReference type="InterPro" id="IPR011527">
    <property type="entry name" value="ABC1_TM_dom"/>
</dbReference>
<dbReference type="PROSITE" id="PS50929">
    <property type="entry name" value="ABC_TM1F"/>
    <property type="match status" value="2"/>
</dbReference>
<evidence type="ECO:0008006" key="15">
    <source>
        <dbReference type="Google" id="ProtNLM"/>
    </source>
</evidence>
<dbReference type="GO" id="GO:0005524">
    <property type="term" value="F:ATP binding"/>
    <property type="evidence" value="ECO:0007669"/>
    <property type="project" value="UniProtKB-KW"/>
</dbReference>
<feature type="transmembrane region" description="Helical" evidence="10">
    <location>
        <begin position="939"/>
        <end position="959"/>
    </location>
</feature>
<evidence type="ECO:0000313" key="14">
    <source>
        <dbReference type="Proteomes" id="UP001209570"/>
    </source>
</evidence>
<dbReference type="InterPro" id="IPR027417">
    <property type="entry name" value="P-loop_NTPase"/>
</dbReference>
<feature type="domain" description="ABC transporter" evidence="11">
    <location>
        <begin position="385"/>
        <end position="623"/>
    </location>
</feature>
<proteinExistence type="inferred from homology"/>
<feature type="transmembrane region" description="Helical" evidence="10">
    <location>
        <begin position="286"/>
        <end position="308"/>
    </location>
</feature>
<comment type="caution">
    <text evidence="13">The sequence shown here is derived from an EMBL/GenBank/DDBJ whole genome shotgun (WGS) entry which is preliminary data.</text>
</comment>
<feature type="compositionally biased region" description="Basic and acidic residues" evidence="9">
    <location>
        <begin position="1"/>
        <end position="27"/>
    </location>
</feature>
<keyword evidence="8 10" id="KW-0472">Membrane</keyword>
<dbReference type="SUPFAM" id="SSF90123">
    <property type="entry name" value="ABC transporter transmembrane region"/>
    <property type="match status" value="2"/>
</dbReference>
<sequence length="1290" mass="138230">MPTKGEGDRRASATRYAKLETPRHVASDIDSDSDNASSRERSPPAKSFVFSSLYRYATPLDKALLALGVLMATVNGALFPMMAIVFGNVLHGFVVTPVDLDAVNAAALDYFVIALGLFGTDYVAYVAFYYTAERQMKALRTEALQHMLYLDIAWYDQHDALQLSSRLTGDTVKIKEGMGQKLGDLFRFSTQFLAGVAIGFTRGWDIALAMAAVMPAMALSLAWLIKTMRAKSEWAQRVYAEAGAVAEETLAHMRTVASLNAERRAVARYNAKTAVVEAENLQLAKYVSGVLALFLASVWVMYAVGLWYGGNKVSAGRATPTDVFQAFFGILLGSGSLAQISPNLTAVAQATGAAQAIFRILDTPSAIDASQLDVGDVPAGCKGAIEVCGVHFAYPSRPDAPVLVDFSVSIAAGETVAFVGASGGGKSTLVALLERFYDPTQGEIRLDGRPLRALNVRWLRAQIGIVQQEPVLFQTTIWENIAAGGRAVTRAQAEAAAKMANAHAFILRLPQQYDTLVGEKGVSLSGGQKQRVAIARAIVRSPKILVLDEATSALDNESERVVQAALNELMATTNMTTLVIAHRLSTVRHADQIVVLSGGRVVERGVHDELLALPGGIYRTMFAMQQLNARASDDDDEQAADCEGVARVEDDAPLAAGARRESVTSATSQQSLARVETNELVKPTFSLLDVLRLSRPERKVLYLGMVGAAAAGFALPASALLVSGMIASMTEQYGRWLQDKDRRHLEQLASDVARYGVGYLVGAVLLGGFTFVQYFSFKFVMEKLVTRLRGVHFRALCRQNVGFFDDPANATGALTADLNTNATKVALLSGDAQARLVQAFFTLTAAVSISFATGSWLLTLVLLAVFPLLVGGQLIRVKQIRRRNAISDELAEPGALASERLRNIRTVVALGLEPQSAQRFAELLEGPLRQGHAEAQINAVALGFSSFIMMAVYALAFWLGGQLVHRGAATFGEVIRTLMAITMSLQGVTGAASYLGDSAAACKAGATILALRDRAVPIDAFADADADADAGGLQPASVRGQLSFRAVSFRYPTRPQVSVLQRCSLEIDAGQTVAFCGPSGGGKSTVVALLERFYDPTQGEIRLDGHDLRTLHVRWLRAQLGLVGQEPVLFSGTIADNIAYGLEARGDDAARPTPPDIERAARLANAHDFVTRFPDGYATQVGAQGEQLSGGQKQRLAIARAILKAPAVLLLDEATSALDSESERVVQDALDKLVALQRRTTVIIAHRLATIRKADKIYVLRGGGVAEQGTHAELLARGGLYARLVESGST</sequence>
<dbReference type="InterPro" id="IPR039421">
    <property type="entry name" value="Type_1_exporter"/>
</dbReference>
<feature type="transmembrane region" description="Helical" evidence="10">
    <location>
        <begin position="206"/>
        <end position="225"/>
    </location>
</feature>
<dbReference type="Pfam" id="PF00005">
    <property type="entry name" value="ABC_tran"/>
    <property type="match status" value="2"/>
</dbReference>
<dbReference type="PROSITE" id="PS50893">
    <property type="entry name" value="ABC_TRANSPORTER_2"/>
    <property type="match status" value="2"/>
</dbReference>
<evidence type="ECO:0000256" key="8">
    <source>
        <dbReference type="ARBA" id="ARBA00023136"/>
    </source>
</evidence>
<dbReference type="GO" id="GO:0016887">
    <property type="term" value="F:ATP hydrolysis activity"/>
    <property type="evidence" value="ECO:0007669"/>
    <property type="project" value="InterPro"/>
</dbReference>
<evidence type="ECO:0000256" key="10">
    <source>
        <dbReference type="SAM" id="Phobius"/>
    </source>
</evidence>
<feature type="transmembrane region" description="Helical" evidence="10">
    <location>
        <begin position="757"/>
        <end position="777"/>
    </location>
</feature>
<evidence type="ECO:0000256" key="2">
    <source>
        <dbReference type="ARBA" id="ARBA00007577"/>
    </source>
</evidence>
<dbReference type="GO" id="GO:0090374">
    <property type="term" value="P:oligopeptide export from mitochondrion"/>
    <property type="evidence" value="ECO:0007669"/>
    <property type="project" value="TreeGrafter"/>
</dbReference>
<evidence type="ECO:0000256" key="1">
    <source>
        <dbReference type="ARBA" id="ARBA00004141"/>
    </source>
</evidence>
<reference evidence="13" key="1">
    <citation type="submission" date="2021-12" db="EMBL/GenBank/DDBJ databases">
        <title>Prjna785345.</title>
        <authorList>
            <person name="Rujirawat T."/>
            <person name="Krajaejun T."/>
        </authorList>
    </citation>
    <scope>NUCLEOTIDE SEQUENCE</scope>
    <source>
        <strain evidence="13">Pi057C3</strain>
    </source>
</reference>
<evidence type="ECO:0000256" key="3">
    <source>
        <dbReference type="ARBA" id="ARBA00022448"/>
    </source>
</evidence>
<evidence type="ECO:0000256" key="4">
    <source>
        <dbReference type="ARBA" id="ARBA00022692"/>
    </source>
</evidence>
<evidence type="ECO:0000256" key="9">
    <source>
        <dbReference type="SAM" id="MobiDB-lite"/>
    </source>
</evidence>
<dbReference type="PANTHER" id="PTHR43394:SF27">
    <property type="entry name" value="ATP-DEPENDENT TRANSLOCASE ABCB1-LIKE"/>
    <property type="match status" value="1"/>
</dbReference>
<dbReference type="Gene3D" id="3.40.50.300">
    <property type="entry name" value="P-loop containing nucleotide triphosphate hydrolases"/>
    <property type="match status" value="2"/>
</dbReference>